<dbReference type="Ensembl" id="ENSOABT00000005242.2">
    <property type="protein sequence ID" value="ENSOABP00000005060.2"/>
    <property type="gene ID" value="ENSOABG00000034525.1"/>
</dbReference>
<dbReference type="InterPro" id="IPR036048">
    <property type="entry name" value="Interleukin_8-like_sf"/>
</dbReference>
<keyword evidence="2" id="KW-0732">Signal</keyword>
<dbReference type="AlphaFoldDB" id="A0A668RRK6"/>
<evidence type="ECO:0000313" key="4">
    <source>
        <dbReference type="Ensembl" id="ENSOABP00000005060.2"/>
    </source>
</evidence>
<proteinExistence type="predicted"/>
<name>A0A668RRK6_OREAU</name>
<dbReference type="Proteomes" id="UP000472276">
    <property type="component" value="Unassembled WGS sequence"/>
</dbReference>
<evidence type="ECO:0000259" key="3">
    <source>
        <dbReference type="SMART" id="SM00199"/>
    </source>
</evidence>
<dbReference type="SUPFAM" id="SSF54117">
    <property type="entry name" value="Interleukin 8-like chemokines"/>
    <property type="match status" value="1"/>
</dbReference>
<dbReference type="InterPro" id="IPR001811">
    <property type="entry name" value="Chemokine_IL8-like_dom"/>
</dbReference>
<protein>
    <recommendedName>
        <fullName evidence="3">Chemokine interleukin-8-like domain-containing protein</fullName>
    </recommendedName>
</protein>
<feature type="domain" description="Chemokine interleukin-8-like" evidence="3">
    <location>
        <begin position="24"/>
        <end position="73"/>
    </location>
</feature>
<dbReference type="GO" id="GO:0006955">
    <property type="term" value="P:immune response"/>
    <property type="evidence" value="ECO:0007669"/>
    <property type="project" value="InterPro"/>
</dbReference>
<reference evidence="4" key="1">
    <citation type="submission" date="2025-08" db="UniProtKB">
        <authorList>
            <consortium name="Ensembl"/>
        </authorList>
    </citation>
    <scope>IDENTIFICATION</scope>
</reference>
<keyword evidence="1" id="KW-0202">Cytokine</keyword>
<sequence>MWCCVSGSVVNLFLFVCRYARCWPKKCCFRFNDQEVPKGRVVGYIKTSQRCSKPAILLNTVAGRQLCVRPFAPG</sequence>
<reference evidence="4" key="2">
    <citation type="submission" date="2025-09" db="UniProtKB">
        <authorList>
            <consortium name="Ensembl"/>
        </authorList>
    </citation>
    <scope>IDENTIFICATION</scope>
</reference>
<dbReference type="SMART" id="SM00199">
    <property type="entry name" value="SCY"/>
    <property type="match status" value="1"/>
</dbReference>
<dbReference type="GO" id="GO:0008009">
    <property type="term" value="F:chemokine activity"/>
    <property type="evidence" value="ECO:0007669"/>
    <property type="project" value="InterPro"/>
</dbReference>
<evidence type="ECO:0000256" key="2">
    <source>
        <dbReference type="SAM" id="SignalP"/>
    </source>
</evidence>
<keyword evidence="5" id="KW-1185">Reference proteome</keyword>
<evidence type="ECO:0000256" key="1">
    <source>
        <dbReference type="ARBA" id="ARBA00022514"/>
    </source>
</evidence>
<dbReference type="GO" id="GO:0005615">
    <property type="term" value="C:extracellular space"/>
    <property type="evidence" value="ECO:0007669"/>
    <property type="project" value="UniProtKB-KW"/>
</dbReference>
<accession>A0A668RRK6</accession>
<organism evidence="4 5">
    <name type="scientific">Oreochromis aureus</name>
    <name type="common">Israeli tilapia</name>
    <name type="synonym">Chromis aureus</name>
    <dbReference type="NCBI Taxonomy" id="47969"/>
    <lineage>
        <taxon>Eukaryota</taxon>
        <taxon>Metazoa</taxon>
        <taxon>Chordata</taxon>
        <taxon>Craniata</taxon>
        <taxon>Vertebrata</taxon>
        <taxon>Euteleostomi</taxon>
        <taxon>Actinopterygii</taxon>
        <taxon>Neopterygii</taxon>
        <taxon>Teleostei</taxon>
        <taxon>Neoteleostei</taxon>
        <taxon>Acanthomorphata</taxon>
        <taxon>Ovalentaria</taxon>
        <taxon>Cichlomorphae</taxon>
        <taxon>Cichliformes</taxon>
        <taxon>Cichlidae</taxon>
        <taxon>African cichlids</taxon>
        <taxon>Pseudocrenilabrinae</taxon>
        <taxon>Oreochromini</taxon>
        <taxon>Oreochromis</taxon>
    </lineage>
</organism>
<evidence type="ECO:0000313" key="5">
    <source>
        <dbReference type="Proteomes" id="UP000472276"/>
    </source>
</evidence>
<feature type="chain" id="PRO_5044190618" description="Chemokine interleukin-8-like domain-containing protein" evidence="2">
    <location>
        <begin position="23"/>
        <end position="74"/>
    </location>
</feature>
<feature type="signal peptide" evidence="2">
    <location>
        <begin position="1"/>
        <end position="22"/>
    </location>
</feature>
<dbReference type="Pfam" id="PF00048">
    <property type="entry name" value="IL8"/>
    <property type="match status" value="1"/>
</dbReference>
<dbReference type="Gene3D" id="2.40.50.40">
    <property type="match status" value="1"/>
</dbReference>